<gene>
    <name evidence="2" type="ORF">I553_5045</name>
</gene>
<organism evidence="2">
    <name type="scientific">Mycobacterium xenopi 4042</name>
    <dbReference type="NCBI Taxonomy" id="1299334"/>
    <lineage>
        <taxon>Bacteria</taxon>
        <taxon>Bacillati</taxon>
        <taxon>Actinomycetota</taxon>
        <taxon>Actinomycetes</taxon>
        <taxon>Mycobacteriales</taxon>
        <taxon>Mycobacteriaceae</taxon>
        <taxon>Mycobacterium</taxon>
    </lineage>
</organism>
<evidence type="ECO:0000313" key="2">
    <source>
        <dbReference type="EMBL" id="EUA23812.1"/>
    </source>
</evidence>
<protein>
    <submittedName>
        <fullName evidence="2">Propanoyl-CoA C-acyltransferase domain protein</fullName>
        <ecNumber evidence="2">2.3.1.176</ecNumber>
    </submittedName>
</protein>
<proteinExistence type="predicted"/>
<evidence type="ECO:0000256" key="1">
    <source>
        <dbReference type="SAM" id="MobiDB-lite"/>
    </source>
</evidence>
<reference evidence="2" key="1">
    <citation type="submission" date="2014-01" db="EMBL/GenBank/DDBJ databases">
        <authorList>
            <person name="Brown-Elliot B."/>
            <person name="Wallace R."/>
            <person name="Lenaerts A."/>
            <person name="Ordway D."/>
            <person name="DeGroote M.A."/>
            <person name="Parker T."/>
            <person name="Sizemore C."/>
            <person name="Tallon L.J."/>
            <person name="Sadzewicz L.K."/>
            <person name="Sengamalay N."/>
            <person name="Fraser C.M."/>
            <person name="Hine E."/>
            <person name="Shefchek K.A."/>
            <person name="Das S.P."/>
            <person name="Tettelin H."/>
        </authorList>
    </citation>
    <scope>NUCLEOTIDE SEQUENCE [LARGE SCALE GENOMIC DNA]</scope>
    <source>
        <strain evidence="2">4042</strain>
    </source>
</reference>
<dbReference type="EC" id="2.3.1.176" evidence="2"/>
<sequence length="84" mass="9040">MTPFAEHFELGIKDLVPMAYAECVAHVDKGIDKSEIQAAWFGNCPPPTASRRASWPTPLISSTSPSPASRMPAPPAMTRSATEQ</sequence>
<feature type="region of interest" description="Disordered" evidence="1">
    <location>
        <begin position="47"/>
        <end position="84"/>
    </location>
</feature>
<dbReference type="PATRIC" id="fig|1299334.3.peg.7012"/>
<keyword evidence="2" id="KW-0012">Acyltransferase</keyword>
<comment type="caution">
    <text evidence="2">The sequence shown here is derived from an EMBL/GenBank/DDBJ whole genome shotgun (WGS) entry which is preliminary data.</text>
</comment>
<dbReference type="GO" id="GO:0016746">
    <property type="term" value="F:acyltransferase activity"/>
    <property type="evidence" value="ECO:0007669"/>
    <property type="project" value="UniProtKB-KW"/>
</dbReference>
<accession>X7ZW51</accession>
<name>X7ZW51_MYCXE</name>
<dbReference type="EMBL" id="JAOB01000069">
    <property type="protein sequence ID" value="EUA23812.1"/>
    <property type="molecule type" value="Genomic_DNA"/>
</dbReference>
<dbReference type="AlphaFoldDB" id="X7ZW51"/>
<feature type="compositionally biased region" description="Low complexity" evidence="1">
    <location>
        <begin position="61"/>
        <end position="84"/>
    </location>
</feature>
<keyword evidence="2" id="KW-0808">Transferase</keyword>